<dbReference type="InterPro" id="IPR041667">
    <property type="entry name" value="Cupin_8"/>
</dbReference>
<gene>
    <name evidence="4" type="ORF">GPECTOR_29g119</name>
</gene>
<dbReference type="AlphaFoldDB" id="A0A150GEK9"/>
<dbReference type="PANTHER" id="PTHR12461:SF102">
    <property type="entry name" value="LYSINE-SPECIFIC DEMETHYLASE JMJ31"/>
    <property type="match status" value="1"/>
</dbReference>
<dbReference type="OrthoDB" id="415358at2759"/>
<accession>A0A150GEK9</accession>
<dbReference type="SUPFAM" id="SSF51197">
    <property type="entry name" value="Clavaminate synthase-like"/>
    <property type="match status" value="1"/>
</dbReference>
<dbReference type="EMBL" id="LSYV01000030">
    <property type="protein sequence ID" value="KXZ48213.1"/>
    <property type="molecule type" value="Genomic_DNA"/>
</dbReference>
<evidence type="ECO:0000256" key="2">
    <source>
        <dbReference type="SAM" id="MobiDB-lite"/>
    </source>
</evidence>
<evidence type="ECO:0000313" key="4">
    <source>
        <dbReference type="EMBL" id="KXZ48213.1"/>
    </source>
</evidence>
<evidence type="ECO:0000313" key="5">
    <source>
        <dbReference type="Proteomes" id="UP000075714"/>
    </source>
</evidence>
<dbReference type="Proteomes" id="UP000075714">
    <property type="component" value="Unassembled WGS sequence"/>
</dbReference>
<dbReference type="PANTHER" id="PTHR12461">
    <property type="entry name" value="HYPOXIA-INDUCIBLE FACTOR 1 ALPHA INHIBITOR-RELATED"/>
    <property type="match status" value="1"/>
</dbReference>
<dbReference type="STRING" id="33097.A0A150GEK9"/>
<feature type="domain" description="Cupin-like" evidence="3">
    <location>
        <begin position="82"/>
        <end position="197"/>
    </location>
</feature>
<comment type="similarity">
    <text evidence="1">Belongs to the JARID1 histone demethylase family.</text>
</comment>
<name>A0A150GEK9_GONPE</name>
<proteinExistence type="inferred from homology"/>
<comment type="caution">
    <text evidence="4">The sequence shown here is derived from an EMBL/GenBank/DDBJ whole genome shotgun (WGS) entry which is preliminary data.</text>
</comment>
<feature type="compositionally biased region" description="Acidic residues" evidence="2">
    <location>
        <begin position="84"/>
        <end position="94"/>
    </location>
</feature>
<dbReference type="Pfam" id="PF13621">
    <property type="entry name" value="Cupin_8"/>
    <property type="match status" value="1"/>
</dbReference>
<dbReference type="Gene3D" id="2.60.120.650">
    <property type="entry name" value="Cupin"/>
    <property type="match status" value="1"/>
</dbReference>
<keyword evidence="5" id="KW-1185">Reference proteome</keyword>
<evidence type="ECO:0000259" key="3">
    <source>
        <dbReference type="Pfam" id="PF13621"/>
    </source>
</evidence>
<sequence>MAFGQLTRLLHTVSESGAAAAAQAAPKIPDGVAAAAQQHSGNDTAGGPGTAEGASRDAGADGDGDSSDRRSSGSAADGSSNEEGQSDEASDATEESGCSSSSGSDGGGMAGGGRSLHVYLAQQALSGGLAPLLEDAPTPACLAGKRIATTNLWMCGGSVRSSLHYDPHHNLLAVACGRKAVTLIPPHLTPCVYPMTLTGGVGTTECKGGSGKMVV</sequence>
<reference evidence="5" key="1">
    <citation type="journal article" date="2016" name="Nat. Commun.">
        <title>The Gonium pectorale genome demonstrates co-option of cell cycle regulation during the evolution of multicellularity.</title>
        <authorList>
            <person name="Hanschen E.R."/>
            <person name="Marriage T.N."/>
            <person name="Ferris P.J."/>
            <person name="Hamaji T."/>
            <person name="Toyoda A."/>
            <person name="Fujiyama A."/>
            <person name="Neme R."/>
            <person name="Noguchi H."/>
            <person name="Minakuchi Y."/>
            <person name="Suzuki M."/>
            <person name="Kawai-Toyooka H."/>
            <person name="Smith D.R."/>
            <person name="Sparks H."/>
            <person name="Anderson J."/>
            <person name="Bakaric R."/>
            <person name="Luria V."/>
            <person name="Karger A."/>
            <person name="Kirschner M.W."/>
            <person name="Durand P.M."/>
            <person name="Michod R.E."/>
            <person name="Nozaki H."/>
            <person name="Olson B.J."/>
        </authorList>
    </citation>
    <scope>NUCLEOTIDE SEQUENCE [LARGE SCALE GENOMIC DNA]</scope>
    <source>
        <strain evidence="5">NIES-2863</strain>
    </source>
</reference>
<feature type="region of interest" description="Disordered" evidence="2">
    <location>
        <begin position="16"/>
        <end position="110"/>
    </location>
</feature>
<protein>
    <recommendedName>
        <fullName evidence="3">Cupin-like domain-containing protein</fullName>
    </recommendedName>
</protein>
<organism evidence="4 5">
    <name type="scientific">Gonium pectorale</name>
    <name type="common">Green alga</name>
    <dbReference type="NCBI Taxonomy" id="33097"/>
    <lineage>
        <taxon>Eukaryota</taxon>
        <taxon>Viridiplantae</taxon>
        <taxon>Chlorophyta</taxon>
        <taxon>core chlorophytes</taxon>
        <taxon>Chlorophyceae</taxon>
        <taxon>CS clade</taxon>
        <taxon>Chlamydomonadales</taxon>
        <taxon>Volvocaceae</taxon>
        <taxon>Gonium</taxon>
    </lineage>
</organism>
<evidence type="ECO:0000256" key="1">
    <source>
        <dbReference type="ARBA" id="ARBA00006801"/>
    </source>
</evidence>